<keyword evidence="3" id="KW-1185">Reference proteome</keyword>
<dbReference type="WBParaSite" id="jg961">
    <property type="protein sequence ID" value="jg961"/>
    <property type="gene ID" value="jg961"/>
</dbReference>
<feature type="signal peptide" evidence="2">
    <location>
        <begin position="1"/>
        <end position="19"/>
    </location>
</feature>
<proteinExistence type="predicted"/>
<dbReference type="PANTHER" id="PTHR34150:SF3">
    <property type="entry name" value="CC DOMAIN-CONTAINING PROTEIN"/>
    <property type="match status" value="1"/>
</dbReference>
<protein>
    <submittedName>
        <fullName evidence="4">Uncharacterized protein</fullName>
    </submittedName>
</protein>
<keyword evidence="2" id="KW-0732">Signal</keyword>
<accession>A0A915EV80</accession>
<dbReference type="AlphaFoldDB" id="A0A915EV80"/>
<evidence type="ECO:0000313" key="3">
    <source>
        <dbReference type="Proteomes" id="UP000887574"/>
    </source>
</evidence>
<evidence type="ECO:0000313" key="4">
    <source>
        <dbReference type="WBParaSite" id="jg961"/>
    </source>
</evidence>
<sequence>MWKKLALVYFIVFKDVCMTAKTKKESSKDDEVESNNSSSLFQYDCKLPDGRPYKSTIPCPAYTPDGRVVLRAPAGNPNVCANAGRFLNTYCIADYNCNANNPQSGNNNNQAGQQGNNPQSNSNTSGGQVECIRGYCCTRTSTQKDKVNVRNQQDTNLCTNGGYSMANTCSQDVDCNPNDGMVGPPGDILYWSKCINGNCCSRPYKKPTQNQFCLNGGKSIGQDCVLSNDCRAANTAFNNNNNNNNNNNQRTGNNRNNNNNLGGGRLECVEHTCCTQPSFNQPFNDDGGGDAEDNSDDDSEDSEENNVCRNGGQVLRDNNGQIIYCGKHNDCGANVTNGRRHAICSNGRCCSNSRNSNGVQPRGSDFRRGTSVCSSLVPAPAIYTGKHCQRPSDCGYSTYNTYSCAGGYCCEEDDELVNPGPAGTVSQRDRVCNHQGYYLGINCLDDTDCDHLRQSPARANVCINRSCCSIPIRLDPDIDGADGQFCRGGEYGHYLEETCASTADCPVYAGANGIRIPVRCRGLSDVGNNPPGLGQQGVAVIPRRPAGSIAICYDGTLSAAECPQGHECQTGHSCVNHLCCPKREDERQYVCGGLAANGDCFANGQCRSNLFCTPAKLCCECRYGQPQIGVGLGVNLDCRQNAALCKPGYICNSGGFCCPKCPNNEVPFGSCSSGKCGNGYACQPGNICCAAALSYAPGLVPARDRLAYDPYYNQRERRNGLK</sequence>
<name>A0A915EV80_9BILA</name>
<feature type="chain" id="PRO_5037954259" evidence="2">
    <location>
        <begin position="20"/>
        <end position="722"/>
    </location>
</feature>
<evidence type="ECO:0000256" key="2">
    <source>
        <dbReference type="SAM" id="SignalP"/>
    </source>
</evidence>
<dbReference type="SMART" id="SM00289">
    <property type="entry name" value="WR1"/>
    <property type="match status" value="5"/>
</dbReference>
<feature type="region of interest" description="Disordered" evidence="1">
    <location>
        <begin position="280"/>
        <end position="312"/>
    </location>
</feature>
<feature type="region of interest" description="Disordered" evidence="1">
    <location>
        <begin position="104"/>
        <end position="126"/>
    </location>
</feature>
<organism evidence="3 4">
    <name type="scientific">Ditylenchus dipsaci</name>
    <dbReference type="NCBI Taxonomy" id="166011"/>
    <lineage>
        <taxon>Eukaryota</taxon>
        <taxon>Metazoa</taxon>
        <taxon>Ecdysozoa</taxon>
        <taxon>Nematoda</taxon>
        <taxon>Chromadorea</taxon>
        <taxon>Rhabditida</taxon>
        <taxon>Tylenchina</taxon>
        <taxon>Tylenchomorpha</taxon>
        <taxon>Sphaerularioidea</taxon>
        <taxon>Anguinidae</taxon>
        <taxon>Anguininae</taxon>
        <taxon>Ditylenchus</taxon>
    </lineage>
</organism>
<dbReference type="PANTHER" id="PTHR34150">
    <property type="entry name" value="PROTEIN CBG08832-RELATED"/>
    <property type="match status" value="1"/>
</dbReference>
<feature type="compositionally biased region" description="Acidic residues" evidence="1">
    <location>
        <begin position="287"/>
        <end position="304"/>
    </location>
</feature>
<evidence type="ECO:0000256" key="1">
    <source>
        <dbReference type="SAM" id="MobiDB-lite"/>
    </source>
</evidence>
<dbReference type="Proteomes" id="UP000887574">
    <property type="component" value="Unplaced"/>
</dbReference>
<dbReference type="InterPro" id="IPR006150">
    <property type="entry name" value="Cys_repeat_1"/>
</dbReference>
<reference evidence="4" key="1">
    <citation type="submission" date="2022-11" db="UniProtKB">
        <authorList>
            <consortium name="WormBaseParasite"/>
        </authorList>
    </citation>
    <scope>IDENTIFICATION</scope>
</reference>